<dbReference type="EMBL" id="UYSG01000670">
    <property type="protein sequence ID" value="VDL20423.1"/>
    <property type="molecule type" value="Genomic_DNA"/>
</dbReference>
<feature type="compositionally biased region" description="Basic and acidic residues" evidence="2">
    <location>
        <begin position="155"/>
        <end position="170"/>
    </location>
</feature>
<reference evidence="4 5" key="2">
    <citation type="submission" date="2018-11" db="EMBL/GenBank/DDBJ databases">
        <authorList>
            <consortium name="Pathogen Informatics"/>
        </authorList>
    </citation>
    <scope>NUCLEOTIDE SEQUENCE [LARGE SCALE GENOMIC DNA]</scope>
</reference>
<dbReference type="PANTHER" id="PTHR46802">
    <property type="entry name" value="TYROSINE-PROTEIN KINASE BAZ1B"/>
    <property type="match status" value="1"/>
</dbReference>
<dbReference type="WBParaSite" id="HDID_0000262501-mRNA-1">
    <property type="protein sequence ID" value="HDID_0000262501-mRNA-1"/>
    <property type="gene ID" value="HDID_0000262501"/>
</dbReference>
<dbReference type="GO" id="GO:0090535">
    <property type="term" value="C:WICH complex"/>
    <property type="evidence" value="ECO:0007669"/>
    <property type="project" value="InterPro"/>
</dbReference>
<dbReference type="InterPro" id="IPR013136">
    <property type="entry name" value="WSTF_Acf1_Cbp146"/>
</dbReference>
<feature type="region of interest" description="Disordered" evidence="2">
    <location>
        <begin position="155"/>
        <end position="181"/>
    </location>
</feature>
<protein>
    <submittedName>
        <fullName evidence="6">WAC domain-containing protein</fullName>
    </submittedName>
</protein>
<dbReference type="GO" id="GO:0042393">
    <property type="term" value="F:histone binding"/>
    <property type="evidence" value="ECO:0007669"/>
    <property type="project" value="TreeGrafter"/>
</dbReference>
<evidence type="ECO:0000313" key="4">
    <source>
        <dbReference type="EMBL" id="VDL20423.1"/>
    </source>
</evidence>
<dbReference type="InterPro" id="IPR047174">
    <property type="entry name" value="BAZ1B"/>
</dbReference>
<dbReference type="STRING" id="6216.A0A0R3SD87"/>
<proteinExistence type="predicted"/>
<dbReference type="PROSITE" id="PS51136">
    <property type="entry name" value="WAC"/>
    <property type="match status" value="1"/>
</dbReference>
<evidence type="ECO:0000313" key="5">
    <source>
        <dbReference type="Proteomes" id="UP000274504"/>
    </source>
</evidence>
<evidence type="ECO:0000256" key="1">
    <source>
        <dbReference type="PROSITE-ProRule" id="PRU00475"/>
    </source>
</evidence>
<reference evidence="6" key="1">
    <citation type="submission" date="2016-03" db="UniProtKB">
        <authorList>
            <consortium name="WormBaseParasite"/>
        </authorList>
    </citation>
    <scope>IDENTIFICATION</scope>
</reference>
<evidence type="ECO:0000313" key="6">
    <source>
        <dbReference type="WBParaSite" id="HDID_0000262501-mRNA-1"/>
    </source>
</evidence>
<dbReference type="Pfam" id="PF10537">
    <property type="entry name" value="WAC_Acf1_DNA_bd"/>
    <property type="match status" value="1"/>
</dbReference>
<feature type="region of interest" description="Disordered" evidence="2">
    <location>
        <begin position="315"/>
        <end position="372"/>
    </location>
</feature>
<evidence type="ECO:0000256" key="2">
    <source>
        <dbReference type="SAM" id="MobiDB-lite"/>
    </source>
</evidence>
<dbReference type="GO" id="GO:0006974">
    <property type="term" value="P:DNA damage response"/>
    <property type="evidence" value="ECO:0007669"/>
    <property type="project" value="TreeGrafter"/>
</dbReference>
<accession>A0A0R3SD87</accession>
<name>A0A0R3SD87_HYMDI</name>
<dbReference type="Proteomes" id="UP000274504">
    <property type="component" value="Unassembled WGS sequence"/>
</dbReference>
<comment type="subcellular location">
    <subcellularLocation>
        <location evidence="1">Nucleus</location>
    </subcellularLocation>
</comment>
<dbReference type="PANTHER" id="PTHR46802:SF1">
    <property type="entry name" value="TYROSINE-PROTEIN KINASE BAZ1B"/>
    <property type="match status" value="1"/>
</dbReference>
<sequence>MPLLGNRPHLLNATVRKSKKAGEEAPTYQYIVPETKEICASEDELRRKTTIYESKIWTCRVTGKANLTYKEALKSERDTLHILKQSILDYHRGMILQIVHTSSSPLEPLTTECWTRIHERFAVGEPVLLKVDSNKPISATVVSVEPIKIVEQIDLTKDETSSPNNSDKENNNNNSGSKRPPMLKDIFSYSVQIESDEPVKVNNVPSKSMQRVYRAPSKDHIRMFIRAHAMRYGPASSGPWVVDTASLKKYCPKLKLFNNMVDKDKLRILSETYEVKFYEKIVSQAGDVNGETTIRLSPKSLKVFKNLSALRDDSMMSLDSPTKAKTPERKSQKEITESKSSRKMKQAMLPFDKSEDSPAARKNKSGTPMKSESTLPFIAKRLIRLLKGKPDVNLQKKLVIRCAEGLTDPQIRALPENARKLVIEKRIALEHRKKMQNMTPEQQKAYLKELRKQSRKLIDENAPSFEVDIKPLPEPRAFPLPSNMTSLQFSRVLSFTEFIACYQPLLTENALSPGEALYPSQIKKFAADMCFNVDGVIRGEDEGQFDTDVEEESALTSTDAGLPKASIQGLRCLNLDRTLQAINEPHMTASAYWCLTRPMSAMLRFLFQSEQYSKKSELGIELSKIPITPYTAPELLRLLLGCELAKGTCSTNDLAIDRIRQ</sequence>
<gene>
    <name evidence="4" type="ORF">HDID_LOCUS2626</name>
</gene>
<dbReference type="GO" id="GO:0140801">
    <property type="term" value="F:histone H2AXY142 kinase activity"/>
    <property type="evidence" value="ECO:0007669"/>
    <property type="project" value="InterPro"/>
</dbReference>
<evidence type="ECO:0000259" key="3">
    <source>
        <dbReference type="PROSITE" id="PS51136"/>
    </source>
</evidence>
<keyword evidence="1" id="KW-0539">Nucleus</keyword>
<dbReference type="OrthoDB" id="784962at2759"/>
<feature type="compositionally biased region" description="Basic and acidic residues" evidence="2">
    <location>
        <begin position="325"/>
        <end position="340"/>
    </location>
</feature>
<organism evidence="6">
    <name type="scientific">Hymenolepis diminuta</name>
    <name type="common">Rat tapeworm</name>
    <dbReference type="NCBI Taxonomy" id="6216"/>
    <lineage>
        <taxon>Eukaryota</taxon>
        <taxon>Metazoa</taxon>
        <taxon>Spiralia</taxon>
        <taxon>Lophotrochozoa</taxon>
        <taxon>Platyhelminthes</taxon>
        <taxon>Cestoda</taxon>
        <taxon>Eucestoda</taxon>
        <taxon>Cyclophyllidea</taxon>
        <taxon>Hymenolepididae</taxon>
        <taxon>Hymenolepis</taxon>
    </lineage>
</organism>
<dbReference type="AlphaFoldDB" id="A0A0R3SD87"/>
<feature type="domain" description="WAC" evidence="3">
    <location>
        <begin position="27"/>
        <end position="135"/>
    </location>
</feature>